<dbReference type="Proteomes" id="UP000886251">
    <property type="component" value="Unassembled WGS sequence"/>
</dbReference>
<gene>
    <name evidence="2" type="ORF">ENI96_05140</name>
</gene>
<reference evidence="2" key="1">
    <citation type="journal article" date="2020" name="mSystems">
        <title>Genome- and Community-Level Interaction Insights into Carbon Utilization and Element Cycling Functions of Hydrothermarchaeota in Hydrothermal Sediment.</title>
        <authorList>
            <person name="Zhou Z."/>
            <person name="Liu Y."/>
            <person name="Xu W."/>
            <person name="Pan J."/>
            <person name="Luo Z.H."/>
            <person name="Li M."/>
        </authorList>
    </citation>
    <scope>NUCLEOTIDE SEQUENCE [LARGE SCALE GENOMIC DNA]</scope>
    <source>
        <strain evidence="2">HyVt-443</strain>
    </source>
</reference>
<dbReference type="AlphaFoldDB" id="A0A831RJJ4"/>
<accession>A0A831RJJ4</accession>
<evidence type="ECO:0000313" key="2">
    <source>
        <dbReference type="EMBL" id="HEB95798.1"/>
    </source>
</evidence>
<name>A0A831RJJ4_9GAMM</name>
<feature type="domain" description="Amphi-Trp" evidence="1">
    <location>
        <begin position="2"/>
        <end position="82"/>
    </location>
</feature>
<dbReference type="EMBL" id="DRKP01000059">
    <property type="protein sequence ID" value="HEB95798.1"/>
    <property type="molecule type" value="Genomic_DNA"/>
</dbReference>
<evidence type="ECO:0000259" key="1">
    <source>
        <dbReference type="Pfam" id="PF20068"/>
    </source>
</evidence>
<dbReference type="InterPro" id="IPR027598">
    <property type="entry name" value="Amphi-Trp_dom"/>
</dbReference>
<sequence>MKQGKKSFRHESLQDRRSVRAILEALVEGIDKGRIRFSDDDDEILMEPAGLLHLKLRATQEEERHRLTLRISWQVEGEGDKGRRRLRVTAD</sequence>
<comment type="caution">
    <text evidence="2">The sequence shown here is derived from an EMBL/GenBank/DDBJ whole genome shotgun (WGS) entry which is preliminary data.</text>
</comment>
<dbReference type="NCBIfam" id="TIGR04354">
    <property type="entry name" value="amphi-Trp"/>
    <property type="match status" value="1"/>
</dbReference>
<dbReference type="Pfam" id="PF20068">
    <property type="entry name" value="Amphi-Trp"/>
    <property type="match status" value="1"/>
</dbReference>
<protein>
    <submittedName>
        <fullName evidence="2">Amphi-Trp domain-containing protein</fullName>
    </submittedName>
</protein>
<organism evidence="2">
    <name type="scientific">Sedimenticola thiotaurini</name>
    <dbReference type="NCBI Taxonomy" id="1543721"/>
    <lineage>
        <taxon>Bacteria</taxon>
        <taxon>Pseudomonadati</taxon>
        <taxon>Pseudomonadota</taxon>
        <taxon>Gammaproteobacteria</taxon>
        <taxon>Chromatiales</taxon>
        <taxon>Sedimenticolaceae</taxon>
        <taxon>Sedimenticola</taxon>
    </lineage>
</organism>
<proteinExistence type="predicted"/>